<reference evidence="1 2" key="1">
    <citation type="submission" date="2021-06" db="EMBL/GenBank/DDBJ databases">
        <authorList>
            <person name="Palmer J.M."/>
        </authorList>
    </citation>
    <scope>NUCLEOTIDE SEQUENCE [LARGE SCALE GENOMIC DNA]</scope>
    <source>
        <strain evidence="1 2">XC_2019</strain>
        <tissue evidence="1">Muscle</tissue>
    </source>
</reference>
<keyword evidence="2" id="KW-1185">Reference proteome</keyword>
<accession>A0ABV0R803</accession>
<proteinExistence type="predicted"/>
<organism evidence="1 2">
    <name type="scientific">Xenoophorus captivus</name>
    <dbReference type="NCBI Taxonomy" id="1517983"/>
    <lineage>
        <taxon>Eukaryota</taxon>
        <taxon>Metazoa</taxon>
        <taxon>Chordata</taxon>
        <taxon>Craniata</taxon>
        <taxon>Vertebrata</taxon>
        <taxon>Euteleostomi</taxon>
        <taxon>Actinopterygii</taxon>
        <taxon>Neopterygii</taxon>
        <taxon>Teleostei</taxon>
        <taxon>Neoteleostei</taxon>
        <taxon>Acanthomorphata</taxon>
        <taxon>Ovalentaria</taxon>
        <taxon>Atherinomorphae</taxon>
        <taxon>Cyprinodontiformes</taxon>
        <taxon>Goodeidae</taxon>
        <taxon>Xenoophorus</taxon>
    </lineage>
</organism>
<gene>
    <name evidence="1" type="ORF">XENOCAPTIV_010569</name>
</gene>
<evidence type="ECO:0000313" key="1">
    <source>
        <dbReference type="EMBL" id="MEQ2204264.1"/>
    </source>
</evidence>
<sequence length="114" mass="12560">MCGVRTDSKQTSADLSTQSSCWAHTERGAAAVQVLQGTQIIKINLYTHISHGAVLLRLPMPCGSTKCFRKKEVWPDAAAASVSSSRIFPAKQEARQERVLVNFILKSTYQHTLT</sequence>
<protein>
    <submittedName>
        <fullName evidence="1">Uncharacterized protein</fullName>
    </submittedName>
</protein>
<evidence type="ECO:0000313" key="2">
    <source>
        <dbReference type="Proteomes" id="UP001434883"/>
    </source>
</evidence>
<dbReference type="EMBL" id="JAHRIN010035913">
    <property type="protein sequence ID" value="MEQ2204264.1"/>
    <property type="molecule type" value="Genomic_DNA"/>
</dbReference>
<name>A0ABV0R803_9TELE</name>
<comment type="caution">
    <text evidence="1">The sequence shown here is derived from an EMBL/GenBank/DDBJ whole genome shotgun (WGS) entry which is preliminary data.</text>
</comment>
<dbReference type="Proteomes" id="UP001434883">
    <property type="component" value="Unassembled WGS sequence"/>
</dbReference>